<evidence type="ECO:0008006" key="5">
    <source>
        <dbReference type="Google" id="ProtNLM"/>
    </source>
</evidence>
<feature type="transmembrane region" description="Helical" evidence="2">
    <location>
        <begin position="57"/>
        <end position="77"/>
    </location>
</feature>
<keyword evidence="2" id="KW-1133">Transmembrane helix</keyword>
<feature type="transmembrane region" description="Helical" evidence="2">
    <location>
        <begin position="111"/>
        <end position="127"/>
    </location>
</feature>
<reference evidence="4" key="1">
    <citation type="submission" date="2023-05" db="EMBL/GenBank/DDBJ databases">
        <title>Draft genome of Pseudofrankia sp. BMG5.37.</title>
        <authorList>
            <person name="Gtari M."/>
            <person name="Ghodhbane F."/>
            <person name="Sbissi I."/>
        </authorList>
    </citation>
    <scope>NUCLEOTIDE SEQUENCE [LARGE SCALE GENOMIC DNA]</scope>
    <source>
        <strain evidence="4">BMG 814</strain>
    </source>
</reference>
<evidence type="ECO:0000256" key="1">
    <source>
        <dbReference type="SAM" id="MobiDB-lite"/>
    </source>
</evidence>
<gene>
    <name evidence="3" type="ORF">QOZ88_21785</name>
</gene>
<feature type="transmembrane region" description="Helical" evidence="2">
    <location>
        <begin position="186"/>
        <end position="207"/>
    </location>
</feature>
<keyword evidence="2" id="KW-0812">Transmembrane</keyword>
<name>A0ABT9II58_9ACTN</name>
<feature type="transmembrane region" description="Helical" evidence="2">
    <location>
        <begin position="161"/>
        <end position="180"/>
    </location>
</feature>
<evidence type="ECO:0000313" key="4">
    <source>
        <dbReference type="Proteomes" id="UP001233673"/>
    </source>
</evidence>
<organism evidence="3 4">
    <name type="scientific">Blastococcus carthaginiensis</name>
    <dbReference type="NCBI Taxonomy" id="3050034"/>
    <lineage>
        <taxon>Bacteria</taxon>
        <taxon>Bacillati</taxon>
        <taxon>Actinomycetota</taxon>
        <taxon>Actinomycetes</taxon>
        <taxon>Geodermatophilales</taxon>
        <taxon>Geodermatophilaceae</taxon>
        <taxon>Blastococcus</taxon>
    </lineage>
</organism>
<evidence type="ECO:0000256" key="2">
    <source>
        <dbReference type="SAM" id="Phobius"/>
    </source>
</evidence>
<keyword evidence="2" id="KW-0472">Membrane</keyword>
<dbReference type="RefSeq" id="WP_306001790.1">
    <property type="nucleotide sequence ID" value="NZ_JASNFN010000042.1"/>
</dbReference>
<proteinExistence type="predicted"/>
<feature type="transmembrane region" description="Helical" evidence="2">
    <location>
        <begin position="32"/>
        <end position="50"/>
    </location>
</feature>
<keyword evidence="4" id="KW-1185">Reference proteome</keyword>
<dbReference type="Proteomes" id="UP001233673">
    <property type="component" value="Unassembled WGS sequence"/>
</dbReference>
<dbReference type="EMBL" id="JASNFN010000042">
    <property type="protein sequence ID" value="MDP5185273.1"/>
    <property type="molecule type" value="Genomic_DNA"/>
</dbReference>
<feature type="region of interest" description="Disordered" evidence="1">
    <location>
        <begin position="270"/>
        <end position="295"/>
    </location>
</feature>
<comment type="caution">
    <text evidence="3">The sequence shown here is derived from an EMBL/GenBank/DDBJ whole genome shotgun (WGS) entry which is preliminary data.</text>
</comment>
<accession>A0ABT9II58</accession>
<feature type="transmembrane region" description="Helical" evidence="2">
    <location>
        <begin position="83"/>
        <end position="104"/>
    </location>
</feature>
<feature type="transmembrane region" description="Helical" evidence="2">
    <location>
        <begin position="133"/>
        <end position="149"/>
    </location>
</feature>
<sequence>MLANLDTRIAFFDIAGTPQGVPYPGAWNGSVWTLQWEMAAYAGLLLLAVLRLTRHRWFLLALAAVSWILLLFCALDVVDPGGYRLGGLRFALMFLTGACLYAFARRVPVRGWLAGLSVVAIAAGGFLSDYRLIAAPALAYLVFWIGSRLRHPRWNRRTDLSFGLFLFGFPVQQLLLTLGWDSPHPLLFFVVSVLATLPLGLASWFAVERPAMNWSAGWIDVRPTAPLWPAARGRGGGVAVWRPCRRAPARPRASRPTGCRFPLPDRAAGVPAVERRRAGPPGAGRADRRSCVAGELGASVAARPVRARDERMPGRRPRSR</sequence>
<protein>
    <recommendedName>
        <fullName evidence="5">Acyltransferase</fullName>
    </recommendedName>
</protein>
<evidence type="ECO:0000313" key="3">
    <source>
        <dbReference type="EMBL" id="MDP5185273.1"/>
    </source>
</evidence>